<keyword evidence="4" id="KW-0479">Metal-binding</keyword>
<organism evidence="8 9">
    <name type="scientific">Desulfobacca acetoxidans (strain ATCC 700848 / DSM 11109 / ASRB2)</name>
    <dbReference type="NCBI Taxonomy" id="880072"/>
    <lineage>
        <taxon>Bacteria</taxon>
        <taxon>Pseudomonadati</taxon>
        <taxon>Thermodesulfobacteriota</taxon>
        <taxon>Desulfobaccia</taxon>
        <taxon>Desulfobaccales</taxon>
        <taxon>Desulfobaccaceae</taxon>
        <taxon>Desulfobacca</taxon>
    </lineage>
</organism>
<dbReference type="PANTHER" id="PTHR11228:SF34">
    <property type="entry name" value="TUNGSTEN-CONTAINING ALDEHYDE FERREDOXIN OXIDOREDUCTASE COFACTOR MODIFYING PROTEIN"/>
    <property type="match status" value="1"/>
</dbReference>
<dbReference type="NCBIfam" id="TIGR04545">
    <property type="entry name" value="rSAM_ahbD_hemeb"/>
    <property type="match status" value="1"/>
</dbReference>
<gene>
    <name evidence="8" type="ordered locus">Desac_0397</name>
</gene>
<dbReference type="GO" id="GO:0046872">
    <property type="term" value="F:metal ion binding"/>
    <property type="evidence" value="ECO:0007669"/>
    <property type="project" value="UniProtKB-KW"/>
</dbReference>
<keyword evidence="5" id="KW-0408">Iron</keyword>
<dbReference type="EMBL" id="CP002629">
    <property type="protein sequence ID" value="AEB08286.1"/>
    <property type="molecule type" value="Genomic_DNA"/>
</dbReference>
<evidence type="ECO:0000256" key="3">
    <source>
        <dbReference type="ARBA" id="ARBA00022691"/>
    </source>
</evidence>
<evidence type="ECO:0000256" key="1">
    <source>
        <dbReference type="ARBA" id="ARBA00001966"/>
    </source>
</evidence>
<dbReference type="PANTHER" id="PTHR11228">
    <property type="entry name" value="RADICAL SAM DOMAIN PROTEIN"/>
    <property type="match status" value="1"/>
</dbReference>
<keyword evidence="6" id="KW-0411">Iron-sulfur</keyword>
<dbReference type="STRING" id="880072.Desac_0397"/>
<dbReference type="RefSeq" id="WP_013705399.1">
    <property type="nucleotide sequence ID" value="NC_015388.1"/>
</dbReference>
<evidence type="ECO:0000256" key="5">
    <source>
        <dbReference type="ARBA" id="ARBA00023004"/>
    </source>
</evidence>
<comment type="cofactor">
    <cofactor evidence="1">
        <name>[4Fe-4S] cluster</name>
        <dbReference type="ChEBI" id="CHEBI:49883"/>
    </cofactor>
</comment>
<dbReference type="GO" id="GO:0003824">
    <property type="term" value="F:catalytic activity"/>
    <property type="evidence" value="ECO:0007669"/>
    <property type="project" value="InterPro"/>
</dbReference>
<evidence type="ECO:0000256" key="4">
    <source>
        <dbReference type="ARBA" id="ARBA00022723"/>
    </source>
</evidence>
<keyword evidence="3" id="KW-0949">S-adenosyl-L-methionine</keyword>
<dbReference type="SUPFAM" id="SSF102114">
    <property type="entry name" value="Radical SAM enzymes"/>
    <property type="match status" value="1"/>
</dbReference>
<evidence type="ECO:0000256" key="2">
    <source>
        <dbReference type="ARBA" id="ARBA00022485"/>
    </source>
</evidence>
<protein>
    <submittedName>
        <fullName evidence="8">Radical SAM domain protein</fullName>
    </submittedName>
</protein>
<dbReference type="eggNOG" id="COG0535">
    <property type="taxonomic scope" value="Bacteria"/>
</dbReference>
<dbReference type="InterPro" id="IPR006638">
    <property type="entry name" value="Elp3/MiaA/NifB-like_rSAM"/>
</dbReference>
<dbReference type="SFLD" id="SFLDG01067">
    <property type="entry name" value="SPASM/twitch_domain_containing"/>
    <property type="match status" value="1"/>
</dbReference>
<dbReference type="NCBIfam" id="TIGR04085">
    <property type="entry name" value="rSAM_more_4Fe4S"/>
    <property type="match status" value="1"/>
</dbReference>
<dbReference type="InterPro" id="IPR017200">
    <property type="entry name" value="PqqE-like"/>
</dbReference>
<keyword evidence="9" id="KW-1185">Reference proteome</keyword>
<accession>F2NEU6</accession>
<dbReference type="HOGENOM" id="CLU_009273_4_0_7"/>
<dbReference type="SMART" id="SM00729">
    <property type="entry name" value="Elp3"/>
    <property type="match status" value="1"/>
</dbReference>
<name>F2NEU6_DESAR</name>
<keyword evidence="2" id="KW-0004">4Fe-4S</keyword>
<dbReference type="SFLD" id="SFLDG01385">
    <property type="entry name" value="heme_carboxy_lyase_like"/>
    <property type="match status" value="1"/>
</dbReference>
<dbReference type="Proteomes" id="UP000000483">
    <property type="component" value="Chromosome"/>
</dbReference>
<dbReference type="KEGG" id="dao:Desac_0397"/>
<dbReference type="InterPro" id="IPR030896">
    <property type="entry name" value="rSAM_AhbD_hemeb"/>
</dbReference>
<dbReference type="SFLD" id="SFLDF00542">
    <property type="entry name" value="alternative_heme_biosynthesis"/>
    <property type="match status" value="1"/>
</dbReference>
<dbReference type="InterPro" id="IPR013785">
    <property type="entry name" value="Aldolase_TIM"/>
</dbReference>
<feature type="domain" description="Radical SAM core" evidence="7">
    <location>
        <begin position="16"/>
        <end position="227"/>
    </location>
</feature>
<sequence length="363" mass="39533">MIKPLDKTTCTGNPQTPPLRLLAWETTRRCNLACAHCRAAAGMGPYEGELTTAEGKALLDDVAGMGPAVIILTGGEPLLRKDIFELAAYGAGLGHRMVMAVNGTLLTPEIARRLKEANIQRLSISLDGASAASHDRLRQVPGAFDAALHGIKVLQEAGLPFQINTTVIVANRNELPAIYDLAQKLGAAAHHVFVLVPTGRGEQIKDQLLSAEDYEETLCWLLARQREGRLHIKPTCAPQYYRLWRQDAAARGEKISPLTHGMEAMTKGCLGGQGFAFVSYRGVVQPCGYLELPAGDIRQQAFSRIWVESPLFAALRHLEGYHGKCSRCEYRKVCGGCRARAYALTGDVLGDEPLCLYEPRNAS</sequence>
<dbReference type="GO" id="GO:0051539">
    <property type="term" value="F:4 iron, 4 sulfur cluster binding"/>
    <property type="evidence" value="ECO:0007669"/>
    <property type="project" value="UniProtKB-KW"/>
</dbReference>
<evidence type="ECO:0000313" key="8">
    <source>
        <dbReference type="EMBL" id="AEB08286.1"/>
    </source>
</evidence>
<dbReference type="InterPro" id="IPR007197">
    <property type="entry name" value="rSAM"/>
</dbReference>
<evidence type="ECO:0000313" key="9">
    <source>
        <dbReference type="Proteomes" id="UP000000483"/>
    </source>
</evidence>
<evidence type="ECO:0000256" key="6">
    <source>
        <dbReference type="ARBA" id="ARBA00023014"/>
    </source>
</evidence>
<dbReference type="InterPro" id="IPR023885">
    <property type="entry name" value="4Fe4S-binding_SPASM_dom"/>
</dbReference>
<dbReference type="PROSITE" id="PS51918">
    <property type="entry name" value="RADICAL_SAM"/>
    <property type="match status" value="1"/>
</dbReference>
<evidence type="ECO:0000259" key="7">
    <source>
        <dbReference type="PROSITE" id="PS51918"/>
    </source>
</evidence>
<dbReference type="InterPro" id="IPR034480">
    <property type="entry name" value="Heme_synthase-like"/>
</dbReference>
<dbReference type="OrthoDB" id="9782387at2"/>
<dbReference type="Gene3D" id="3.20.20.70">
    <property type="entry name" value="Aldolase class I"/>
    <property type="match status" value="1"/>
</dbReference>
<dbReference type="SFLD" id="SFLDS00029">
    <property type="entry name" value="Radical_SAM"/>
    <property type="match status" value="1"/>
</dbReference>
<dbReference type="AlphaFoldDB" id="F2NEU6"/>
<dbReference type="InterPro" id="IPR050377">
    <property type="entry name" value="Radical_SAM_PqqE_MftC-like"/>
</dbReference>
<proteinExistence type="predicted"/>
<dbReference type="CDD" id="cd21123">
    <property type="entry name" value="SPASM_MftC-like"/>
    <property type="match status" value="1"/>
</dbReference>
<dbReference type="PIRSF" id="PIRSF037420">
    <property type="entry name" value="PQQ_syn_pqqE"/>
    <property type="match status" value="1"/>
</dbReference>
<dbReference type="CDD" id="cd01335">
    <property type="entry name" value="Radical_SAM"/>
    <property type="match status" value="1"/>
</dbReference>
<reference evidence="9" key="2">
    <citation type="submission" date="2011-03" db="EMBL/GenBank/DDBJ databases">
        <title>The complete genome of Desulfobacca acetoxidans DSM 11109.</title>
        <authorList>
            <consortium name="US DOE Joint Genome Institute (JGI-PGF)"/>
            <person name="Lucas S."/>
            <person name="Copeland A."/>
            <person name="Lapidus A."/>
            <person name="Bruce D."/>
            <person name="Goodwin L."/>
            <person name="Pitluck S."/>
            <person name="Peters L."/>
            <person name="Kyrpides N."/>
            <person name="Mavromatis K."/>
            <person name="Ivanova N."/>
            <person name="Ovchinnikova G."/>
            <person name="Teshima H."/>
            <person name="Detter J.C."/>
            <person name="Han C."/>
            <person name="Land M."/>
            <person name="Hauser L."/>
            <person name="Markowitz V."/>
            <person name="Cheng J.-F."/>
            <person name="Hugenholtz P."/>
            <person name="Woyke T."/>
            <person name="Wu D."/>
            <person name="Spring S."/>
            <person name="Schueler E."/>
            <person name="Brambilla E."/>
            <person name="Klenk H.-P."/>
            <person name="Eisen J.A."/>
        </authorList>
    </citation>
    <scope>NUCLEOTIDE SEQUENCE [LARGE SCALE GENOMIC DNA]</scope>
    <source>
        <strain evidence="9">ATCC 700848 / DSM 11109 / ASRB2</strain>
    </source>
</reference>
<dbReference type="InterPro" id="IPR058240">
    <property type="entry name" value="rSAM_sf"/>
</dbReference>
<dbReference type="Pfam" id="PF13186">
    <property type="entry name" value="SPASM"/>
    <property type="match status" value="1"/>
</dbReference>
<dbReference type="SFLD" id="SFLDG01386">
    <property type="entry name" value="main_SPASM_domain-containing"/>
    <property type="match status" value="1"/>
</dbReference>
<dbReference type="Pfam" id="PF04055">
    <property type="entry name" value="Radical_SAM"/>
    <property type="match status" value="1"/>
</dbReference>
<reference evidence="8 9" key="1">
    <citation type="journal article" date="2011" name="Stand. Genomic Sci.">
        <title>Complete genome sequence of the acetate-degrading sulfate reducer Desulfobacca acetoxidans type strain (ASRB2).</title>
        <authorList>
            <person name="Goker M."/>
            <person name="Teshima H."/>
            <person name="Lapidus A."/>
            <person name="Nolan M."/>
            <person name="Lucas S."/>
            <person name="Hammon N."/>
            <person name="Deshpande S."/>
            <person name="Cheng J.F."/>
            <person name="Tapia R."/>
            <person name="Han C."/>
            <person name="Goodwin L."/>
            <person name="Pitluck S."/>
            <person name="Huntemann M."/>
            <person name="Liolios K."/>
            <person name="Ivanova N."/>
            <person name="Pagani I."/>
            <person name="Mavromatis K."/>
            <person name="Ovchinikova G."/>
            <person name="Pati A."/>
            <person name="Chen A."/>
            <person name="Palaniappan K."/>
            <person name="Land M."/>
            <person name="Hauser L."/>
            <person name="Brambilla E.M."/>
            <person name="Rohde M."/>
            <person name="Spring S."/>
            <person name="Detter J.C."/>
            <person name="Woyke T."/>
            <person name="Bristow J."/>
            <person name="Eisen J.A."/>
            <person name="Markowitz V."/>
            <person name="Hugenholtz P."/>
            <person name="Kyrpides N.C."/>
            <person name="Klenk H.P."/>
        </authorList>
    </citation>
    <scope>NUCLEOTIDE SEQUENCE [LARGE SCALE GENOMIC DNA]</scope>
    <source>
        <strain evidence="9">ATCC 700848 / DSM 11109 / ASRB2</strain>
    </source>
</reference>